<keyword evidence="4" id="KW-0812">Transmembrane</keyword>
<keyword evidence="3" id="KW-0808">Transferase</keyword>
<name>A0A1M7YIS4_9FIRM</name>
<proteinExistence type="predicted"/>
<sequence>MRTIIGKFRNLSIRRKLIMSFSVIVVFPLIISLLLSNNIVTNFMLDEIASLNENSINDSSKVLNRTLDDIAFTLLNISNNSNVREILSDDNTNYKIQSGKIQRYEKQKKFDNIFENIPISLMTYNTSITILGEKNFDYGNWGEYSRYTKEMKQNNWYKEIIKSKDMRIRWIGVMPGVENNGDYFLEAAMPIKISSSSLTRIGVVHICINENNIYKALNSNNETNEIYLLQNNGKILSCKNKTEISKNINSRLNVSKINENLGKSYIDVDKNGKKIVVNSVSIDKGNWILVSMISYEKLVAPLTNIRNILLFINLIFMISFLIVALFISNIISKPIIKLRMSMLKVENGDFNGKVEVESEDEIGKLSQNFNNMLDKVSELLVLTKEQERLKRDAEFEALQAQINPHFLFNTLSSIRWAAAAYGDKKVEDMVHALSILLRASITNGQEMVSLESEINILKNYLDLVQMKQGTVIIFECNIDEIIMKYRIPHLLLQPIVENSILHGFGDLNEPGVISMTAIVAEDLLKIELIDNGKGLQGNTLDSILNRESEALDDKKYYKSVGLKNIHDRIKLIYGQNYGINICDGEKNGTKVTLYLPFQKEGVHIADSNVSR</sequence>
<dbReference type="InterPro" id="IPR050640">
    <property type="entry name" value="Bact_2-comp_sensor_kinase"/>
</dbReference>
<dbReference type="CDD" id="cd06225">
    <property type="entry name" value="HAMP"/>
    <property type="match status" value="1"/>
</dbReference>
<evidence type="ECO:0000256" key="4">
    <source>
        <dbReference type="SAM" id="Phobius"/>
    </source>
</evidence>
<organism evidence="6 7">
    <name type="scientific">Anaerocolumna xylanovorans DSM 12503</name>
    <dbReference type="NCBI Taxonomy" id="1121345"/>
    <lineage>
        <taxon>Bacteria</taxon>
        <taxon>Bacillati</taxon>
        <taxon>Bacillota</taxon>
        <taxon>Clostridia</taxon>
        <taxon>Lachnospirales</taxon>
        <taxon>Lachnospiraceae</taxon>
        <taxon>Anaerocolumna</taxon>
    </lineage>
</organism>
<dbReference type="Proteomes" id="UP000184612">
    <property type="component" value="Unassembled WGS sequence"/>
</dbReference>
<evidence type="ECO:0000256" key="3">
    <source>
        <dbReference type="ARBA" id="ARBA00022679"/>
    </source>
</evidence>
<evidence type="ECO:0000256" key="2">
    <source>
        <dbReference type="ARBA" id="ARBA00022553"/>
    </source>
</evidence>
<dbReference type="AlphaFoldDB" id="A0A1M7YIS4"/>
<feature type="domain" description="HAMP" evidence="5">
    <location>
        <begin position="329"/>
        <end position="381"/>
    </location>
</feature>
<keyword evidence="4" id="KW-1133">Transmembrane helix</keyword>
<evidence type="ECO:0000313" key="7">
    <source>
        <dbReference type="Proteomes" id="UP000184612"/>
    </source>
</evidence>
<dbReference type="Gene3D" id="1.10.8.500">
    <property type="entry name" value="HAMP domain in histidine kinase"/>
    <property type="match status" value="1"/>
</dbReference>
<dbReference type="Pfam" id="PF06580">
    <property type="entry name" value="His_kinase"/>
    <property type="match status" value="1"/>
</dbReference>
<dbReference type="Gene3D" id="3.30.450.20">
    <property type="entry name" value="PAS domain"/>
    <property type="match status" value="1"/>
</dbReference>
<dbReference type="PANTHER" id="PTHR34220:SF7">
    <property type="entry name" value="SENSOR HISTIDINE KINASE YPDA"/>
    <property type="match status" value="1"/>
</dbReference>
<dbReference type="PROSITE" id="PS50885">
    <property type="entry name" value="HAMP"/>
    <property type="match status" value="1"/>
</dbReference>
<dbReference type="GO" id="GO:0000155">
    <property type="term" value="F:phosphorelay sensor kinase activity"/>
    <property type="evidence" value="ECO:0007669"/>
    <property type="project" value="InterPro"/>
</dbReference>
<dbReference type="Pfam" id="PF00672">
    <property type="entry name" value="HAMP"/>
    <property type="match status" value="1"/>
</dbReference>
<dbReference type="PANTHER" id="PTHR34220">
    <property type="entry name" value="SENSOR HISTIDINE KINASE YPDA"/>
    <property type="match status" value="1"/>
</dbReference>
<keyword evidence="7" id="KW-1185">Reference proteome</keyword>
<dbReference type="EMBL" id="FRFD01000011">
    <property type="protein sequence ID" value="SHO52408.1"/>
    <property type="molecule type" value="Genomic_DNA"/>
</dbReference>
<keyword evidence="4" id="KW-0472">Membrane</keyword>
<dbReference type="GO" id="GO:0016020">
    <property type="term" value="C:membrane"/>
    <property type="evidence" value="ECO:0007669"/>
    <property type="project" value="UniProtKB-SubCell"/>
</dbReference>
<reference evidence="6 7" key="1">
    <citation type="submission" date="2016-12" db="EMBL/GenBank/DDBJ databases">
        <authorList>
            <person name="Song W.-J."/>
            <person name="Kurnit D.M."/>
        </authorList>
    </citation>
    <scope>NUCLEOTIDE SEQUENCE [LARGE SCALE GENOMIC DNA]</scope>
    <source>
        <strain evidence="6 7">DSM 12503</strain>
    </source>
</reference>
<comment type="subcellular location">
    <subcellularLocation>
        <location evidence="1">Membrane</location>
    </subcellularLocation>
</comment>
<gene>
    <name evidence="6" type="ORF">SAMN02745217_03630</name>
</gene>
<dbReference type="SUPFAM" id="SSF55874">
    <property type="entry name" value="ATPase domain of HSP90 chaperone/DNA topoisomerase II/histidine kinase"/>
    <property type="match status" value="1"/>
</dbReference>
<dbReference type="InterPro" id="IPR003660">
    <property type="entry name" value="HAMP_dom"/>
</dbReference>
<dbReference type="InterPro" id="IPR036890">
    <property type="entry name" value="HATPase_C_sf"/>
</dbReference>
<feature type="transmembrane region" description="Helical" evidence="4">
    <location>
        <begin position="17"/>
        <end position="35"/>
    </location>
</feature>
<feature type="transmembrane region" description="Helical" evidence="4">
    <location>
        <begin position="308"/>
        <end position="331"/>
    </location>
</feature>
<dbReference type="Gene3D" id="3.30.565.10">
    <property type="entry name" value="Histidine kinase-like ATPase, C-terminal domain"/>
    <property type="match status" value="1"/>
</dbReference>
<protein>
    <submittedName>
        <fullName evidence="6">HAMP domain-containing protein</fullName>
    </submittedName>
</protein>
<evidence type="ECO:0000259" key="5">
    <source>
        <dbReference type="PROSITE" id="PS50885"/>
    </source>
</evidence>
<evidence type="ECO:0000313" key="6">
    <source>
        <dbReference type="EMBL" id="SHO52408.1"/>
    </source>
</evidence>
<dbReference type="RefSeq" id="WP_073590279.1">
    <property type="nucleotide sequence ID" value="NZ_FRFD01000011.1"/>
</dbReference>
<dbReference type="OrthoDB" id="9809348at2"/>
<dbReference type="InterPro" id="IPR010559">
    <property type="entry name" value="Sig_transdc_His_kin_internal"/>
</dbReference>
<dbReference type="STRING" id="1121345.SAMN02745217_03630"/>
<dbReference type="SMART" id="SM00304">
    <property type="entry name" value="HAMP"/>
    <property type="match status" value="1"/>
</dbReference>
<evidence type="ECO:0000256" key="1">
    <source>
        <dbReference type="ARBA" id="ARBA00004370"/>
    </source>
</evidence>
<dbReference type="SUPFAM" id="SSF158472">
    <property type="entry name" value="HAMP domain-like"/>
    <property type="match status" value="1"/>
</dbReference>
<accession>A0A1M7YIS4</accession>
<keyword evidence="2" id="KW-0597">Phosphoprotein</keyword>